<feature type="domain" description="SsuA/THI5-like" evidence="2">
    <location>
        <begin position="47"/>
        <end position="260"/>
    </location>
</feature>
<evidence type="ECO:0000259" key="2">
    <source>
        <dbReference type="Pfam" id="PF09084"/>
    </source>
</evidence>
<evidence type="ECO:0000313" key="3">
    <source>
        <dbReference type="EMBL" id="MBK1783882.1"/>
    </source>
</evidence>
<dbReference type="RefSeq" id="WP_200315506.1">
    <property type="nucleotide sequence ID" value="NZ_JAENJH010000001.1"/>
</dbReference>
<evidence type="ECO:0000256" key="1">
    <source>
        <dbReference type="SAM" id="SignalP"/>
    </source>
</evidence>
<dbReference type="PROSITE" id="PS51257">
    <property type="entry name" value="PROKAR_LIPOPROTEIN"/>
    <property type="match status" value="1"/>
</dbReference>
<dbReference type="Gene3D" id="3.40.190.10">
    <property type="entry name" value="Periplasmic binding protein-like II"/>
    <property type="match status" value="2"/>
</dbReference>
<reference evidence="3" key="1">
    <citation type="submission" date="2020-12" db="EMBL/GenBank/DDBJ databases">
        <title>Prauserella sp. ASG 168, a novel actinomycete isolated from cave rock.</title>
        <authorList>
            <person name="Suriyachadkun C."/>
        </authorList>
    </citation>
    <scope>NUCLEOTIDE SEQUENCE</scope>
    <source>
        <strain evidence="3">ASG 168</strain>
    </source>
</reference>
<keyword evidence="1" id="KW-0732">Signal</keyword>
<protein>
    <submittedName>
        <fullName evidence="3">ABC transporter substrate-binding protein</fullName>
    </submittedName>
</protein>
<dbReference type="PANTHER" id="PTHR30024:SF42">
    <property type="entry name" value="ALIPHATIC SULFONATES-BINDING PROTEIN-RELATED"/>
    <property type="match status" value="1"/>
</dbReference>
<sequence>MTMHSRMRSLLALTAAGVLAASVAGCGAGSDGSSVAMTLASPTWNAGIASIAVSQELGYFEQEGLDVEVILTDSATTQAQQIATGQVATGAVSPEPVILGRQPGKDLDLSYFMSYYRKNIYGLQVPENSGITSVADLKGKTIGAISLASASVTQAKIGLEEAGVPADSVTFIAIGSGAQQATAVKDGNVDAVALLDTSFQTLENQGIPLRPIDVPGTDDLTSGGLAARSEDLKANPDLYVKLGRAIAKGVVFSAANPEAAIRILYDSHPEAQPRGLDEDKALASGVKVLESRLANLGTDDEPYGELEETAMEASVSYLLKAGLIDQPVEARSLFDNSLIERINDFDVEAVRASARDHQS</sequence>
<dbReference type="InterPro" id="IPR015168">
    <property type="entry name" value="SsuA/THI5"/>
</dbReference>
<dbReference type="Pfam" id="PF09084">
    <property type="entry name" value="NMT1"/>
    <property type="match status" value="1"/>
</dbReference>
<dbReference type="Proteomes" id="UP000635245">
    <property type="component" value="Unassembled WGS sequence"/>
</dbReference>
<gene>
    <name evidence="3" type="ORF">JHE00_06025</name>
</gene>
<evidence type="ECO:0000313" key="4">
    <source>
        <dbReference type="Proteomes" id="UP000635245"/>
    </source>
</evidence>
<keyword evidence="4" id="KW-1185">Reference proteome</keyword>
<dbReference type="PANTHER" id="PTHR30024">
    <property type="entry name" value="ALIPHATIC SULFONATES-BINDING PROTEIN-RELATED"/>
    <property type="match status" value="1"/>
</dbReference>
<feature type="chain" id="PRO_5037254384" evidence="1">
    <location>
        <begin position="21"/>
        <end position="359"/>
    </location>
</feature>
<dbReference type="AlphaFoldDB" id="A0A934V341"/>
<accession>A0A934V341</accession>
<name>A0A934V341_9PSEU</name>
<dbReference type="SUPFAM" id="SSF53850">
    <property type="entry name" value="Periplasmic binding protein-like II"/>
    <property type="match status" value="1"/>
</dbReference>
<proteinExistence type="predicted"/>
<feature type="signal peptide" evidence="1">
    <location>
        <begin position="1"/>
        <end position="20"/>
    </location>
</feature>
<dbReference type="EMBL" id="JAENJH010000001">
    <property type="protein sequence ID" value="MBK1783882.1"/>
    <property type="molecule type" value="Genomic_DNA"/>
</dbReference>
<organism evidence="3 4">
    <name type="scientific">Prauserella cavernicola</name>
    <dbReference type="NCBI Taxonomy" id="2800127"/>
    <lineage>
        <taxon>Bacteria</taxon>
        <taxon>Bacillati</taxon>
        <taxon>Actinomycetota</taxon>
        <taxon>Actinomycetes</taxon>
        <taxon>Pseudonocardiales</taxon>
        <taxon>Pseudonocardiaceae</taxon>
        <taxon>Prauserella</taxon>
    </lineage>
</organism>
<comment type="caution">
    <text evidence="3">The sequence shown here is derived from an EMBL/GenBank/DDBJ whole genome shotgun (WGS) entry which is preliminary data.</text>
</comment>